<accession>A0A351U7S4</accession>
<dbReference type="GO" id="GO:0004518">
    <property type="term" value="F:nuclease activity"/>
    <property type="evidence" value="ECO:0007669"/>
    <property type="project" value="InterPro"/>
</dbReference>
<reference evidence="1" key="2">
    <citation type="submission" date="2020-01" db="EMBL/GenBank/DDBJ databases">
        <authorList>
            <person name="Campanaro S."/>
        </authorList>
    </citation>
    <scope>NUCLEOTIDE SEQUENCE</scope>
    <source>
        <strain evidence="1">AS06rmzACSIP_7</strain>
    </source>
</reference>
<dbReference type="Pfam" id="PF02577">
    <property type="entry name" value="BFN_dom"/>
    <property type="match status" value="1"/>
</dbReference>
<dbReference type="EMBL" id="JAAYEE010000099">
    <property type="protein sequence ID" value="NLW35022.1"/>
    <property type="molecule type" value="Genomic_DNA"/>
</dbReference>
<dbReference type="SUPFAM" id="SSF103256">
    <property type="entry name" value="Hypothetical protein TM0160"/>
    <property type="match status" value="1"/>
</dbReference>
<name>A0A351U7S4_9BACT</name>
<gene>
    <name evidence="1" type="ORF">GXY80_06005</name>
</gene>
<dbReference type="InterPro" id="IPR003729">
    <property type="entry name" value="Bi_nuclease_dom"/>
</dbReference>
<dbReference type="Gene3D" id="3.10.690.10">
    <property type="entry name" value="Bifunctional nuclease domain"/>
    <property type="match status" value="1"/>
</dbReference>
<protein>
    <submittedName>
        <fullName evidence="1">Bifunctional nuclease family protein</fullName>
    </submittedName>
</protein>
<organism evidence="1 2">
    <name type="scientific">Syntrophorhabdus aromaticivorans</name>
    <dbReference type="NCBI Taxonomy" id="328301"/>
    <lineage>
        <taxon>Bacteria</taxon>
        <taxon>Pseudomonadati</taxon>
        <taxon>Thermodesulfobacteriota</taxon>
        <taxon>Syntrophorhabdia</taxon>
        <taxon>Syntrophorhabdales</taxon>
        <taxon>Syntrophorhabdaceae</taxon>
        <taxon>Syntrophorhabdus</taxon>
    </lineage>
</organism>
<dbReference type="AlphaFoldDB" id="A0A351U7S4"/>
<dbReference type="Proteomes" id="UP000777265">
    <property type="component" value="Unassembled WGS sequence"/>
</dbReference>
<comment type="caution">
    <text evidence="1">The sequence shown here is derived from an EMBL/GenBank/DDBJ whole genome shotgun (WGS) entry which is preliminary data.</text>
</comment>
<dbReference type="STRING" id="909663.GCA_000512235_02782"/>
<evidence type="ECO:0000313" key="2">
    <source>
        <dbReference type="Proteomes" id="UP000777265"/>
    </source>
</evidence>
<dbReference type="PANTHER" id="PTHR15160">
    <property type="entry name" value="VON HIPPEL-LINDAU PROTEIN"/>
    <property type="match status" value="1"/>
</dbReference>
<dbReference type="PROSITE" id="PS51658">
    <property type="entry name" value="BFN"/>
    <property type="match status" value="1"/>
</dbReference>
<evidence type="ECO:0000313" key="1">
    <source>
        <dbReference type="EMBL" id="NLW35022.1"/>
    </source>
</evidence>
<proteinExistence type="predicted"/>
<dbReference type="PANTHER" id="PTHR15160:SF1">
    <property type="entry name" value="VON HIPPEL-LINDAU DISEASE TUMOR SUPPRESSOR"/>
    <property type="match status" value="1"/>
</dbReference>
<sequence length="165" mass="18542">MLKEMRVAGITVDPFTNTPIVILKDLDEKDVVPIWIGLLEASSIATAIEKIQTPRPMTHDLLKNILDQLEVKIVKIEVNDLKDNTYYALLHLEVNKKRLVIDARPSDAIAIALRTGASIFVDENVIKRAAKIELSQKGGKVVTDTNEWEDILENLSSDDFGKYKM</sequence>
<dbReference type="InterPro" id="IPR036104">
    <property type="entry name" value="BFN_sf"/>
</dbReference>
<reference evidence="1" key="1">
    <citation type="journal article" date="2020" name="Biotechnol. Biofuels">
        <title>New insights from the biogas microbiome by comprehensive genome-resolved metagenomics of nearly 1600 species originating from multiple anaerobic digesters.</title>
        <authorList>
            <person name="Campanaro S."/>
            <person name="Treu L."/>
            <person name="Rodriguez-R L.M."/>
            <person name="Kovalovszki A."/>
            <person name="Ziels R.M."/>
            <person name="Maus I."/>
            <person name="Zhu X."/>
            <person name="Kougias P.G."/>
            <person name="Basile A."/>
            <person name="Luo G."/>
            <person name="Schluter A."/>
            <person name="Konstantinidis K.T."/>
            <person name="Angelidaki I."/>
        </authorList>
    </citation>
    <scope>NUCLEOTIDE SEQUENCE</scope>
    <source>
        <strain evidence="1">AS06rmzACSIP_7</strain>
    </source>
</reference>